<name>A0A374P6W9_9FIRM</name>
<sequence>MQPSVNKRRTETGEKYFAGFGPFTFLVSYNQFFLQEAEHDTAFSCGKSSVMVYYEHLVRYSTNLAGSEL</sequence>
<protein>
    <submittedName>
        <fullName evidence="2">Uncharacterized protein</fullName>
    </submittedName>
</protein>
<evidence type="ECO:0000313" key="3">
    <source>
        <dbReference type="Proteomes" id="UP000261023"/>
    </source>
</evidence>
<accession>A0A374P6W9</accession>
<dbReference type="Proteomes" id="UP000263014">
    <property type="component" value="Unassembled WGS sequence"/>
</dbReference>
<evidence type="ECO:0000313" key="2">
    <source>
        <dbReference type="EMBL" id="RGJ02035.1"/>
    </source>
</evidence>
<gene>
    <name evidence="1" type="ORF">DWX31_11860</name>
    <name evidence="2" type="ORF">DXD79_17770</name>
</gene>
<dbReference type="AlphaFoldDB" id="A0A374P6W9"/>
<dbReference type="EMBL" id="QTJW01000007">
    <property type="protein sequence ID" value="RGD70367.1"/>
    <property type="molecule type" value="Genomic_DNA"/>
</dbReference>
<evidence type="ECO:0000313" key="4">
    <source>
        <dbReference type="Proteomes" id="UP000263014"/>
    </source>
</evidence>
<reference evidence="3 4" key="1">
    <citation type="submission" date="2018-08" db="EMBL/GenBank/DDBJ databases">
        <title>A genome reference for cultivated species of the human gut microbiota.</title>
        <authorList>
            <person name="Zou Y."/>
            <person name="Xue W."/>
            <person name="Luo G."/>
        </authorList>
    </citation>
    <scope>NUCLEOTIDE SEQUENCE [LARGE SCALE GENOMIC DNA]</scope>
    <source>
        <strain evidence="1 3">AF19-13AC</strain>
        <strain evidence="2 4">TM09-12</strain>
    </source>
</reference>
<evidence type="ECO:0000313" key="1">
    <source>
        <dbReference type="EMBL" id="RGD70367.1"/>
    </source>
</evidence>
<dbReference type="Proteomes" id="UP000261023">
    <property type="component" value="Unassembled WGS sequence"/>
</dbReference>
<comment type="caution">
    <text evidence="2">The sequence shown here is derived from an EMBL/GenBank/DDBJ whole genome shotgun (WGS) entry which is preliminary data.</text>
</comment>
<proteinExistence type="predicted"/>
<organism evidence="2 4">
    <name type="scientific">Hungatella hathewayi</name>
    <dbReference type="NCBI Taxonomy" id="154046"/>
    <lineage>
        <taxon>Bacteria</taxon>
        <taxon>Bacillati</taxon>
        <taxon>Bacillota</taxon>
        <taxon>Clostridia</taxon>
        <taxon>Lachnospirales</taxon>
        <taxon>Lachnospiraceae</taxon>
        <taxon>Hungatella</taxon>
    </lineage>
</organism>
<dbReference type="EMBL" id="QSON01000008">
    <property type="protein sequence ID" value="RGJ02035.1"/>
    <property type="molecule type" value="Genomic_DNA"/>
</dbReference>